<dbReference type="Gene3D" id="1.10.10.60">
    <property type="entry name" value="Homeodomain-like"/>
    <property type="match status" value="1"/>
</dbReference>
<dbReference type="PROSITE" id="PS00041">
    <property type="entry name" value="HTH_ARAC_FAMILY_1"/>
    <property type="match status" value="1"/>
</dbReference>
<evidence type="ECO:0000259" key="4">
    <source>
        <dbReference type="PROSITE" id="PS01124"/>
    </source>
</evidence>
<reference evidence="5 6" key="1">
    <citation type="submission" date="2024-03" db="EMBL/GenBank/DDBJ databases">
        <title>Human intestinal bacterial collection.</title>
        <authorList>
            <person name="Pauvert C."/>
            <person name="Hitch T.C.A."/>
            <person name="Clavel T."/>
        </authorList>
    </citation>
    <scope>NUCLEOTIDE SEQUENCE [LARGE SCALE GENOMIC DNA]</scope>
    <source>
        <strain evidence="5 6">CLA-JM-H11</strain>
    </source>
</reference>
<evidence type="ECO:0000313" key="6">
    <source>
        <dbReference type="Proteomes" id="UP001477672"/>
    </source>
</evidence>
<evidence type="ECO:0000256" key="1">
    <source>
        <dbReference type="ARBA" id="ARBA00023015"/>
    </source>
</evidence>
<keyword evidence="6" id="KW-1185">Reference proteome</keyword>
<protein>
    <submittedName>
        <fullName evidence="5">Helix-turn-helix domain-containing protein</fullName>
    </submittedName>
</protein>
<evidence type="ECO:0000313" key="5">
    <source>
        <dbReference type="EMBL" id="MEQ2521620.1"/>
    </source>
</evidence>
<dbReference type="InterPro" id="IPR018060">
    <property type="entry name" value="HTH_AraC"/>
</dbReference>
<keyword evidence="2" id="KW-0238">DNA-binding</keyword>
<dbReference type="EMBL" id="JBBMFA010000111">
    <property type="protein sequence ID" value="MEQ2521620.1"/>
    <property type="molecule type" value="Genomic_DNA"/>
</dbReference>
<organism evidence="5 6">
    <name type="scientific">Ruthenibacterium intestinale</name>
    <dbReference type="NCBI Taxonomy" id="3133163"/>
    <lineage>
        <taxon>Bacteria</taxon>
        <taxon>Bacillati</taxon>
        <taxon>Bacillota</taxon>
        <taxon>Clostridia</taxon>
        <taxon>Eubacteriales</taxon>
        <taxon>Oscillospiraceae</taxon>
        <taxon>Ruthenibacterium</taxon>
    </lineage>
</organism>
<accession>A0ABV1GIF0</accession>
<dbReference type="Pfam" id="PF12833">
    <property type="entry name" value="HTH_18"/>
    <property type="match status" value="1"/>
</dbReference>
<dbReference type="PROSITE" id="PS01124">
    <property type="entry name" value="HTH_ARAC_FAMILY_2"/>
    <property type="match status" value="1"/>
</dbReference>
<evidence type="ECO:0000256" key="2">
    <source>
        <dbReference type="ARBA" id="ARBA00023125"/>
    </source>
</evidence>
<feature type="domain" description="HTH araC/xylS-type" evidence="4">
    <location>
        <begin position="164"/>
        <end position="262"/>
    </location>
</feature>
<dbReference type="PANTHER" id="PTHR43280:SF28">
    <property type="entry name" value="HTH-TYPE TRANSCRIPTIONAL ACTIVATOR RHAS"/>
    <property type="match status" value="1"/>
</dbReference>
<proteinExistence type="predicted"/>
<dbReference type="RefSeq" id="WP_349217081.1">
    <property type="nucleotide sequence ID" value="NZ_JBBMFA010000111.1"/>
</dbReference>
<dbReference type="PANTHER" id="PTHR43280">
    <property type="entry name" value="ARAC-FAMILY TRANSCRIPTIONAL REGULATOR"/>
    <property type="match status" value="1"/>
</dbReference>
<gene>
    <name evidence="5" type="ORF">WMO24_14465</name>
</gene>
<dbReference type="SUPFAM" id="SSF46689">
    <property type="entry name" value="Homeodomain-like"/>
    <property type="match status" value="1"/>
</dbReference>
<dbReference type="SMART" id="SM00342">
    <property type="entry name" value="HTH_ARAC"/>
    <property type="match status" value="1"/>
</dbReference>
<keyword evidence="1" id="KW-0805">Transcription regulation</keyword>
<evidence type="ECO:0000256" key="3">
    <source>
        <dbReference type="ARBA" id="ARBA00023163"/>
    </source>
</evidence>
<dbReference type="Proteomes" id="UP001477672">
    <property type="component" value="Unassembled WGS sequence"/>
</dbReference>
<name>A0ABV1GIF0_9FIRM</name>
<comment type="caution">
    <text evidence="5">The sequence shown here is derived from an EMBL/GenBank/DDBJ whole genome shotgun (WGS) entry which is preliminary data.</text>
</comment>
<dbReference type="InterPro" id="IPR018062">
    <property type="entry name" value="HTH_AraC-typ_CS"/>
</dbReference>
<keyword evidence="3" id="KW-0804">Transcription</keyword>
<dbReference type="InterPro" id="IPR009057">
    <property type="entry name" value="Homeodomain-like_sf"/>
</dbReference>
<sequence>MFFHQLSVDSVSQITQPQTVSMGPDSFALLLSTAQNPAFSLCGSAQDSPAFSLFLLVPDEAECVIRQASSFLLISFSVPDEVMRAQIRLLPRRLPFPEFTVRHFAINFLSAYSLHTPMYHEKMAYDLLTILFYGHLAQHRAFPTDAALSFDRSLDTTLPESDTALAVRYISDHLAEDLTADAVGSSIRMSGKQANELFKREYGCTVAQFINRFRLFRAKELLCYTNSSITEIATMTGFKTVHYFSRYFKEKENLSPIEYKRTVTETISLHTLSG</sequence>